<sequence>MFDETPTDAWRMRYGADAPELPDLGRFLDHRSIRHFRPEPIPESTVAGLIAAAQSAATSSNLQLWSAVSVQNKERRAKIAHLCADQQHVRDAAWFFAFLIDHNRLRIAARAVGEEARGLDYTEFFVMALIDAALAAERLVCAAESLGIGICYIGALRNHPAEVTELLELPEGVFGAFGLCLGWPEQSLREDVKPRLPQEAVWFRERYGAGLSLGDYDQRMDAHYAERGLKPGVNWSMRSGKRVDEGHLTGREVLMEWLQGRGFMRR</sequence>
<evidence type="ECO:0000256" key="1">
    <source>
        <dbReference type="ARBA" id="ARBA00008366"/>
    </source>
</evidence>
<accession>A0A931LXF8</accession>
<evidence type="ECO:0000313" key="8">
    <source>
        <dbReference type="Proteomes" id="UP000727962"/>
    </source>
</evidence>
<dbReference type="PANTHER" id="PTHR43425:SF2">
    <property type="entry name" value="OXYGEN-INSENSITIVE NADPH NITROREDUCTASE"/>
    <property type="match status" value="1"/>
</dbReference>
<dbReference type="SUPFAM" id="SSF55469">
    <property type="entry name" value="FMN-dependent nitroreductase-like"/>
    <property type="match status" value="1"/>
</dbReference>
<evidence type="ECO:0000256" key="5">
    <source>
        <dbReference type="PIRNR" id="PIRNR005426"/>
    </source>
</evidence>
<feature type="domain" description="Nitroreductase" evidence="6">
    <location>
        <begin position="30"/>
        <end position="179"/>
    </location>
</feature>
<comment type="caution">
    <text evidence="7">The sequence shown here is derived from an EMBL/GenBank/DDBJ whole genome shotgun (WGS) entry which is preliminary data.</text>
</comment>
<dbReference type="Gene3D" id="3.40.109.10">
    <property type="entry name" value="NADH Oxidase"/>
    <property type="match status" value="1"/>
</dbReference>
<evidence type="ECO:0000256" key="4">
    <source>
        <dbReference type="ARBA" id="ARBA00023002"/>
    </source>
</evidence>
<protein>
    <submittedName>
        <fullName evidence="7">Nitroreductase family protein</fullName>
    </submittedName>
</protein>
<keyword evidence="2 5" id="KW-0285">Flavoprotein</keyword>
<reference evidence="7" key="1">
    <citation type="submission" date="2020-07" db="EMBL/GenBank/DDBJ databases">
        <title>Huge and variable diversity of episymbiotic CPR bacteria and DPANN archaea in groundwater ecosystems.</title>
        <authorList>
            <person name="He C.Y."/>
            <person name="Keren R."/>
            <person name="Whittaker M."/>
            <person name="Farag I.F."/>
            <person name="Doudna J."/>
            <person name="Cate J.H.D."/>
            <person name="Banfield J.F."/>
        </authorList>
    </citation>
    <scope>NUCLEOTIDE SEQUENCE</scope>
    <source>
        <strain evidence="7">NC_groundwater_17_Pr7_B-0.1um_64_12</strain>
    </source>
</reference>
<dbReference type="PANTHER" id="PTHR43425">
    <property type="entry name" value="OXYGEN-INSENSITIVE NADPH NITROREDUCTASE"/>
    <property type="match status" value="1"/>
</dbReference>
<dbReference type="InterPro" id="IPR000415">
    <property type="entry name" value="Nitroreductase-like"/>
</dbReference>
<dbReference type="InterPro" id="IPR016446">
    <property type="entry name" value="Flavin_OxRdtase_Frp"/>
</dbReference>
<dbReference type="Proteomes" id="UP000727962">
    <property type="component" value="Unassembled WGS sequence"/>
</dbReference>
<dbReference type="Pfam" id="PF00881">
    <property type="entry name" value="Nitroreductase"/>
    <property type="match status" value="1"/>
</dbReference>
<organism evidence="7 8">
    <name type="scientific">Fimbriimonas ginsengisoli</name>
    <dbReference type="NCBI Taxonomy" id="1005039"/>
    <lineage>
        <taxon>Bacteria</taxon>
        <taxon>Bacillati</taxon>
        <taxon>Armatimonadota</taxon>
        <taxon>Fimbriimonadia</taxon>
        <taxon>Fimbriimonadales</taxon>
        <taxon>Fimbriimonadaceae</taxon>
        <taxon>Fimbriimonas</taxon>
    </lineage>
</organism>
<evidence type="ECO:0000313" key="7">
    <source>
        <dbReference type="EMBL" id="MBI1757462.1"/>
    </source>
</evidence>
<proteinExistence type="inferred from homology"/>
<keyword evidence="4 5" id="KW-0560">Oxidoreductase</keyword>
<comment type="similarity">
    <text evidence="1 5">Belongs to the flavin oxidoreductase frp family.</text>
</comment>
<evidence type="ECO:0000256" key="2">
    <source>
        <dbReference type="ARBA" id="ARBA00022630"/>
    </source>
</evidence>
<name>A0A931LXF8_FIMGI</name>
<keyword evidence="3 5" id="KW-0288">FMN</keyword>
<dbReference type="EMBL" id="JACOSL010000062">
    <property type="protein sequence ID" value="MBI1757462.1"/>
    <property type="molecule type" value="Genomic_DNA"/>
</dbReference>
<dbReference type="PIRSF" id="PIRSF005426">
    <property type="entry name" value="Frp"/>
    <property type="match status" value="1"/>
</dbReference>
<evidence type="ECO:0000256" key="3">
    <source>
        <dbReference type="ARBA" id="ARBA00022643"/>
    </source>
</evidence>
<dbReference type="InterPro" id="IPR029479">
    <property type="entry name" value="Nitroreductase"/>
</dbReference>
<gene>
    <name evidence="7" type="ORF">HYR64_10195</name>
</gene>
<dbReference type="GO" id="GO:0016491">
    <property type="term" value="F:oxidoreductase activity"/>
    <property type="evidence" value="ECO:0007669"/>
    <property type="project" value="UniProtKB-UniRule"/>
</dbReference>
<evidence type="ECO:0000259" key="6">
    <source>
        <dbReference type="Pfam" id="PF00881"/>
    </source>
</evidence>
<dbReference type="AlphaFoldDB" id="A0A931LXF8"/>
<keyword evidence="5" id="KW-0521">NADP</keyword>